<gene>
    <name evidence="2" type="ORF">CAEBREN_15376</name>
</gene>
<dbReference type="Proteomes" id="UP000008068">
    <property type="component" value="Unassembled WGS sequence"/>
</dbReference>
<evidence type="ECO:0000256" key="1">
    <source>
        <dbReference type="SAM" id="MobiDB-lite"/>
    </source>
</evidence>
<feature type="region of interest" description="Disordered" evidence="1">
    <location>
        <begin position="1"/>
        <end position="43"/>
    </location>
</feature>
<accession>G0MQP3</accession>
<name>G0MQP3_CAEBE</name>
<keyword evidence="3" id="KW-1185">Reference proteome</keyword>
<sequence>MIQMNHAGELYGEDRNNQKKLEKYSKKSSSKLSNEGWKEWSEEGKKCVPFCRNSFIDVKRTQFLLRKCEKSRTMKKLRKKFWKQRSVLQTDANANHNNKNRTNKNEEELPPTQ</sequence>
<organism evidence="3">
    <name type="scientific">Caenorhabditis brenneri</name>
    <name type="common">Nematode worm</name>
    <dbReference type="NCBI Taxonomy" id="135651"/>
    <lineage>
        <taxon>Eukaryota</taxon>
        <taxon>Metazoa</taxon>
        <taxon>Ecdysozoa</taxon>
        <taxon>Nematoda</taxon>
        <taxon>Chromadorea</taxon>
        <taxon>Rhabditida</taxon>
        <taxon>Rhabditina</taxon>
        <taxon>Rhabditomorpha</taxon>
        <taxon>Rhabditoidea</taxon>
        <taxon>Rhabditidae</taxon>
        <taxon>Peloderinae</taxon>
        <taxon>Caenorhabditis</taxon>
    </lineage>
</organism>
<feature type="region of interest" description="Disordered" evidence="1">
    <location>
        <begin position="85"/>
        <end position="113"/>
    </location>
</feature>
<feature type="compositionally biased region" description="Basic and acidic residues" evidence="1">
    <location>
        <begin position="12"/>
        <end position="25"/>
    </location>
</feature>
<dbReference type="HOGENOM" id="CLU_2135685_0_0_1"/>
<evidence type="ECO:0000313" key="3">
    <source>
        <dbReference type="Proteomes" id="UP000008068"/>
    </source>
</evidence>
<dbReference type="InParanoid" id="G0MQP3"/>
<proteinExistence type="predicted"/>
<dbReference type="AlphaFoldDB" id="G0MQP3"/>
<reference evidence="3" key="1">
    <citation type="submission" date="2011-07" db="EMBL/GenBank/DDBJ databases">
        <authorList>
            <consortium name="Caenorhabditis brenneri Sequencing and Analysis Consortium"/>
            <person name="Wilson R.K."/>
        </authorList>
    </citation>
    <scope>NUCLEOTIDE SEQUENCE [LARGE SCALE GENOMIC DNA]</scope>
    <source>
        <strain evidence="3">PB2801</strain>
    </source>
</reference>
<protein>
    <submittedName>
        <fullName evidence="2">Uncharacterized protein</fullName>
    </submittedName>
</protein>
<dbReference type="EMBL" id="GL379807">
    <property type="protein sequence ID" value="EGT41546.1"/>
    <property type="molecule type" value="Genomic_DNA"/>
</dbReference>
<evidence type="ECO:0000313" key="2">
    <source>
        <dbReference type="EMBL" id="EGT41546.1"/>
    </source>
</evidence>